<accession>A0A4W6G782</accession>
<evidence type="ECO:0000256" key="3">
    <source>
        <dbReference type="ARBA" id="ARBA00022525"/>
    </source>
</evidence>
<keyword evidence="6" id="KW-1185">Reference proteome</keyword>
<evidence type="ECO:0008006" key="7">
    <source>
        <dbReference type="Google" id="ProtNLM"/>
    </source>
</evidence>
<evidence type="ECO:0000256" key="2">
    <source>
        <dbReference type="ARBA" id="ARBA00010352"/>
    </source>
</evidence>
<reference evidence="5" key="3">
    <citation type="submission" date="2025-09" db="UniProtKB">
        <authorList>
            <consortium name="Ensembl"/>
        </authorList>
    </citation>
    <scope>IDENTIFICATION</scope>
</reference>
<comment type="similarity">
    <text evidence="2">Belongs to the beta-microseminoprotein family.</text>
</comment>
<dbReference type="Ensembl" id="ENSLCAT00010061006.1">
    <property type="protein sequence ID" value="ENSLCAP00010059393.1"/>
    <property type="gene ID" value="ENSLCAG00010027687.1"/>
</dbReference>
<reference evidence="6" key="1">
    <citation type="submission" date="2015-09" db="EMBL/GenBank/DDBJ databases">
        <authorList>
            <person name="Sai Rama Sridatta P."/>
        </authorList>
    </citation>
    <scope>NUCLEOTIDE SEQUENCE [LARGE SCALE GENOMIC DNA]</scope>
</reference>
<keyword evidence="3" id="KW-0964">Secreted</keyword>
<sequence>MPKVSLCFLFKKICMCLYYSNIKNNVVPHYGWKVLTSSFPSVEGTHCMDNVEKTWHAVGSKWRNSLCMDCSCNGCCPAYSTPFRIPNDCVTVFDPEKCDYIVHKKDNPSVLCPIYSAGRAC</sequence>
<keyword evidence="4" id="KW-1015">Disulfide bond</keyword>
<protein>
    <recommendedName>
        <fullName evidence="7">Beta-microseminoprotein</fullName>
    </recommendedName>
</protein>
<proteinExistence type="inferred from homology"/>
<dbReference type="GO" id="GO:0005576">
    <property type="term" value="C:extracellular region"/>
    <property type="evidence" value="ECO:0007669"/>
    <property type="project" value="UniProtKB-SubCell"/>
</dbReference>
<dbReference type="GeneTree" id="ENSGT00940000168891"/>
<dbReference type="Proteomes" id="UP000314980">
    <property type="component" value="Unassembled WGS sequence"/>
</dbReference>
<reference evidence="5" key="2">
    <citation type="submission" date="2025-08" db="UniProtKB">
        <authorList>
            <consortium name="Ensembl"/>
        </authorList>
    </citation>
    <scope>IDENTIFICATION</scope>
</reference>
<dbReference type="InParanoid" id="A0A4W6G782"/>
<organism evidence="5 6">
    <name type="scientific">Lates calcarifer</name>
    <name type="common">Barramundi</name>
    <name type="synonym">Holocentrus calcarifer</name>
    <dbReference type="NCBI Taxonomy" id="8187"/>
    <lineage>
        <taxon>Eukaryota</taxon>
        <taxon>Metazoa</taxon>
        <taxon>Chordata</taxon>
        <taxon>Craniata</taxon>
        <taxon>Vertebrata</taxon>
        <taxon>Euteleostomi</taxon>
        <taxon>Actinopterygii</taxon>
        <taxon>Neopterygii</taxon>
        <taxon>Teleostei</taxon>
        <taxon>Neoteleostei</taxon>
        <taxon>Acanthomorphata</taxon>
        <taxon>Carangaria</taxon>
        <taxon>Carangaria incertae sedis</taxon>
        <taxon>Centropomidae</taxon>
        <taxon>Lates</taxon>
    </lineage>
</organism>
<dbReference type="Gene3D" id="2.60.40.1900">
    <property type="entry name" value="Beta-microseminoprotein (PSP94) domain"/>
    <property type="match status" value="1"/>
</dbReference>
<evidence type="ECO:0000256" key="1">
    <source>
        <dbReference type="ARBA" id="ARBA00004613"/>
    </source>
</evidence>
<dbReference type="Pfam" id="PF05825">
    <property type="entry name" value="PSP94"/>
    <property type="match status" value="1"/>
</dbReference>
<evidence type="ECO:0000313" key="5">
    <source>
        <dbReference type="Ensembl" id="ENSLCAP00010059393.1"/>
    </source>
</evidence>
<evidence type="ECO:0000256" key="4">
    <source>
        <dbReference type="ARBA" id="ARBA00023157"/>
    </source>
</evidence>
<dbReference type="AlphaFoldDB" id="A0A4W6G782"/>
<name>A0A4W6G782_LATCA</name>
<evidence type="ECO:0000313" key="6">
    <source>
        <dbReference type="Proteomes" id="UP000314980"/>
    </source>
</evidence>
<comment type="subcellular location">
    <subcellularLocation>
        <location evidence="1">Secreted</location>
    </subcellularLocation>
</comment>
<dbReference type="InterPro" id="IPR008735">
    <property type="entry name" value="PSP94"/>
</dbReference>